<evidence type="ECO:0000313" key="3">
    <source>
        <dbReference type="Proteomes" id="UP001153076"/>
    </source>
</evidence>
<organism evidence="2 3">
    <name type="scientific">Carnegiea gigantea</name>
    <dbReference type="NCBI Taxonomy" id="171969"/>
    <lineage>
        <taxon>Eukaryota</taxon>
        <taxon>Viridiplantae</taxon>
        <taxon>Streptophyta</taxon>
        <taxon>Embryophyta</taxon>
        <taxon>Tracheophyta</taxon>
        <taxon>Spermatophyta</taxon>
        <taxon>Magnoliopsida</taxon>
        <taxon>eudicotyledons</taxon>
        <taxon>Gunneridae</taxon>
        <taxon>Pentapetalae</taxon>
        <taxon>Caryophyllales</taxon>
        <taxon>Cactineae</taxon>
        <taxon>Cactaceae</taxon>
        <taxon>Cactoideae</taxon>
        <taxon>Echinocereeae</taxon>
        <taxon>Carnegiea</taxon>
    </lineage>
</organism>
<gene>
    <name evidence="2" type="ORF">Cgig2_023462</name>
</gene>
<dbReference type="Proteomes" id="UP001153076">
    <property type="component" value="Unassembled WGS sequence"/>
</dbReference>
<accession>A0A9Q1GKP2</accession>
<feature type="region of interest" description="Disordered" evidence="1">
    <location>
        <begin position="1"/>
        <end position="31"/>
    </location>
</feature>
<name>A0A9Q1GKP2_9CARY</name>
<dbReference type="AlphaFoldDB" id="A0A9Q1GKP2"/>
<comment type="caution">
    <text evidence="2">The sequence shown here is derived from an EMBL/GenBank/DDBJ whole genome shotgun (WGS) entry which is preliminary data.</text>
</comment>
<sequence length="278" mass="30713">MATIRGKKGSNCSNRASKGQPSVAPAQPQHRSNRIAMAPAKHLCNSPIKTTVAISDNTTTPNNDSHRRLHPRHPLLPFILSKVNPPPYRHHCPTCDCSTPPQDNCLGLLGLGDIMYPMLARLFYTNIETKTIPKGMMLVSNVKGIPITLSHSTLVWIFHLKFIDTTPSNLARWQHASDLTPKEASSLKVFLPDTPFVPNVVEVLAGLKEDNATLRSQLNQIQLDMSLMNKKTDALICLTSLIHHGAQLAIPFQGTDMAYATQSADQTIRSTFSKPHFR</sequence>
<dbReference type="EMBL" id="JAKOGI010003093">
    <property type="protein sequence ID" value="KAJ8420855.1"/>
    <property type="molecule type" value="Genomic_DNA"/>
</dbReference>
<feature type="compositionally biased region" description="Polar residues" evidence="1">
    <location>
        <begin position="10"/>
        <end position="20"/>
    </location>
</feature>
<evidence type="ECO:0000256" key="1">
    <source>
        <dbReference type="SAM" id="MobiDB-lite"/>
    </source>
</evidence>
<protein>
    <submittedName>
        <fullName evidence="2">Uncharacterized protein</fullName>
    </submittedName>
</protein>
<evidence type="ECO:0000313" key="2">
    <source>
        <dbReference type="EMBL" id="KAJ8420855.1"/>
    </source>
</evidence>
<proteinExistence type="predicted"/>
<reference evidence="2" key="1">
    <citation type="submission" date="2022-04" db="EMBL/GenBank/DDBJ databases">
        <title>Carnegiea gigantea Genome sequencing and assembly v2.</title>
        <authorList>
            <person name="Copetti D."/>
            <person name="Sanderson M.J."/>
            <person name="Burquez A."/>
            <person name="Wojciechowski M.F."/>
        </authorList>
    </citation>
    <scope>NUCLEOTIDE SEQUENCE</scope>
    <source>
        <strain evidence="2">SGP5-SGP5p</strain>
        <tissue evidence="2">Aerial part</tissue>
    </source>
</reference>
<dbReference type="OrthoDB" id="848707at2759"/>
<keyword evidence="3" id="KW-1185">Reference proteome</keyword>